<feature type="domain" description="KAP NTPase" evidence="1">
    <location>
        <begin position="22"/>
        <end position="370"/>
    </location>
</feature>
<reference evidence="2 3" key="1">
    <citation type="submission" date="2011-02" db="EMBL/GenBank/DDBJ databases">
        <authorList>
            <person name="Durkin A.S."/>
            <person name="Madupu R."/>
            <person name="Torralba M."/>
            <person name="Gillis M."/>
            <person name="Methe B."/>
            <person name="Sutton G."/>
            <person name="Nelson K.E."/>
        </authorList>
    </citation>
    <scope>NUCLEOTIDE SEQUENCE [LARGE SCALE GENOMIC DNA]</scope>
    <source>
        <strain evidence="2 3">CRIS 18C-A</strain>
    </source>
</reference>
<dbReference type="Proteomes" id="UP000003155">
    <property type="component" value="Unassembled WGS sequence"/>
</dbReference>
<evidence type="ECO:0000313" key="3">
    <source>
        <dbReference type="Proteomes" id="UP000003155"/>
    </source>
</evidence>
<comment type="caution">
    <text evidence="2">The sequence shown here is derived from an EMBL/GenBank/DDBJ whole genome shotgun (WGS) entry which is preliminary data.</text>
</comment>
<organism evidence="2 3">
    <name type="scientific">Prevotella denticola CRIS 18C-A</name>
    <dbReference type="NCBI Taxonomy" id="944557"/>
    <lineage>
        <taxon>Bacteria</taxon>
        <taxon>Pseudomonadati</taxon>
        <taxon>Bacteroidota</taxon>
        <taxon>Bacteroidia</taxon>
        <taxon>Bacteroidales</taxon>
        <taxon>Prevotellaceae</taxon>
        <taxon>Prevotella</taxon>
    </lineage>
</organism>
<name>F0HAX8_9BACT</name>
<gene>
    <name evidence="2" type="ORF">HMPREF9303_0835</name>
</gene>
<dbReference type="EMBL" id="AEXO01000114">
    <property type="protein sequence ID" value="EGC85031.1"/>
    <property type="molecule type" value="Genomic_DNA"/>
</dbReference>
<sequence length="599" mass="68065">MANKMWKDCEAELDLLNFTYLSEQVAEIAKDDNLSPATIGIYGDWGSGKSTLMKLVKSLLDADENTLSVEFNGWLFEGYEDAKTALCGTILDAMHNNEKNNFFVKGKDKITELLKQVDKGKLLSKGIKYGLDFLLTGGVGTITELTLTGLISSIKQKAGDVSEDEIKKLIDTLKTEETKRTEIKNFRKTFKEIFDDCKNERLVVFIDELDRCTPDTILDIFEAIRLFLYVPGATFIIGADERLVSYAVKTKYRDIPGHDIDISKEYLEKLVQYPVKIPQLNEQEVKQYITCLLLQIEDLDFKKIAQAIQNMGINDEFTIESVKTALGKEPTENIKEAFDLSNQIYSSLAALMKGNPRHCKRFFNTLMMRISLAEKRKITLQKKVLAKLMLAEYYKPTFIEVLMNPESKGELKQLESGDNESEYTILKDWINDEWVQKWVKGEPLLSSISNLSDYFYFSRESRKIYSSNAEILSTQTKILLQNLLNSSEAVRNKAIEAASQLAPSEQILLSKAMFEELIKEEIIDGKKFKSYLELAKNQNQQREAVAKIMSLPNTRITAGLVGQMTAFVNTLDIETKGTLKTYLLTNSKLSNSVNTIFKK</sequence>
<dbReference type="InterPro" id="IPR011646">
    <property type="entry name" value="KAP_P-loop"/>
</dbReference>
<dbReference type="AlphaFoldDB" id="F0HAX8"/>
<evidence type="ECO:0000259" key="1">
    <source>
        <dbReference type="Pfam" id="PF07693"/>
    </source>
</evidence>
<dbReference type="InterPro" id="IPR027417">
    <property type="entry name" value="P-loop_NTPase"/>
</dbReference>
<accession>F0HAX8</accession>
<dbReference type="RefSeq" id="WP_004354697.1">
    <property type="nucleotide sequence ID" value="NZ_AEXO01000114.1"/>
</dbReference>
<proteinExistence type="predicted"/>
<dbReference type="SUPFAM" id="SSF52540">
    <property type="entry name" value="P-loop containing nucleoside triphosphate hydrolases"/>
    <property type="match status" value="1"/>
</dbReference>
<dbReference type="PANTHER" id="PTHR22674:SF6">
    <property type="entry name" value="NTPASE KAP FAMILY P-LOOP DOMAIN-CONTAINING PROTEIN 1"/>
    <property type="match status" value="1"/>
</dbReference>
<keyword evidence="3" id="KW-1185">Reference proteome</keyword>
<dbReference type="PANTHER" id="PTHR22674">
    <property type="entry name" value="NTPASE, KAP FAMILY P-LOOP DOMAIN-CONTAINING 1"/>
    <property type="match status" value="1"/>
</dbReference>
<dbReference type="Gene3D" id="3.40.50.300">
    <property type="entry name" value="P-loop containing nucleotide triphosphate hydrolases"/>
    <property type="match status" value="1"/>
</dbReference>
<protein>
    <submittedName>
        <fullName evidence="2">KAP family P-loop domain protein</fullName>
    </submittedName>
</protein>
<dbReference type="Pfam" id="PF07693">
    <property type="entry name" value="KAP_NTPase"/>
    <property type="match status" value="1"/>
</dbReference>
<evidence type="ECO:0000313" key="2">
    <source>
        <dbReference type="EMBL" id="EGC85031.1"/>
    </source>
</evidence>
<dbReference type="InterPro" id="IPR052754">
    <property type="entry name" value="NTPase_KAP_P-loop"/>
</dbReference>